<accession>A0A1Z2SK00</accession>
<feature type="domain" description="HTH luxR-type" evidence="4">
    <location>
        <begin position="165"/>
        <end position="233"/>
    </location>
</feature>
<dbReference type="KEGG" id="vga:BSQ33_16990"/>
<dbReference type="Pfam" id="PF00196">
    <property type="entry name" value="GerE"/>
    <property type="match status" value="1"/>
</dbReference>
<reference evidence="5 6" key="1">
    <citation type="submission" date="2016-12" db="EMBL/GenBank/DDBJ databases">
        <authorList>
            <person name="Song W.-J."/>
            <person name="Kurnit D.M."/>
        </authorList>
    </citation>
    <scope>NUCLEOTIDE SEQUENCE [LARGE SCALE GENOMIC DNA]</scope>
    <source>
        <strain evidence="5 6">ATCC 43942</strain>
    </source>
</reference>
<gene>
    <name evidence="5" type="ORF">BSQ33_16990</name>
</gene>
<dbReference type="PRINTS" id="PR00038">
    <property type="entry name" value="HTHLUXR"/>
</dbReference>
<evidence type="ECO:0000256" key="3">
    <source>
        <dbReference type="ARBA" id="ARBA00023163"/>
    </source>
</evidence>
<dbReference type="GO" id="GO:0006355">
    <property type="term" value="P:regulation of DNA-templated transcription"/>
    <property type="evidence" value="ECO:0007669"/>
    <property type="project" value="InterPro"/>
</dbReference>
<dbReference type="PANTHER" id="PTHR44688">
    <property type="entry name" value="DNA-BINDING TRANSCRIPTIONAL ACTIVATOR DEVR_DOSR"/>
    <property type="match status" value="1"/>
</dbReference>
<sequence>MRADIAEPLIDLLDADYFASFCWQPDRQDYGKGVYMNMSDQNIERYIHYYQFKDPITSLLAKRKQATAVSEILPHNDLTKTEFFNDFLLVDGLFRGINLHLYNFDEHIGDFRIWRKKGKADFDSASSMMLNVLMPHLKQSLLNMRRYQTPTDTPMEIILDKQCHHLKYHYKLTPREIQVARLVLVGETDDYISSQLNISSTTVRTHIKHIFQKTEVCNRHKLQQLIYISPDTK</sequence>
<dbReference type="SMART" id="SM00421">
    <property type="entry name" value="HTH_LUXR"/>
    <property type="match status" value="1"/>
</dbReference>
<evidence type="ECO:0000256" key="1">
    <source>
        <dbReference type="ARBA" id="ARBA00023015"/>
    </source>
</evidence>
<dbReference type="CDD" id="cd06170">
    <property type="entry name" value="LuxR_C_like"/>
    <property type="match status" value="1"/>
</dbReference>
<dbReference type="InterPro" id="IPR000792">
    <property type="entry name" value="Tscrpt_reg_LuxR_C"/>
</dbReference>
<keyword evidence="3" id="KW-0804">Transcription</keyword>
<evidence type="ECO:0000259" key="4">
    <source>
        <dbReference type="PROSITE" id="PS50043"/>
    </source>
</evidence>
<proteinExistence type="predicted"/>
<dbReference type="PROSITE" id="PS50043">
    <property type="entry name" value="HTH_LUXR_2"/>
    <property type="match status" value="1"/>
</dbReference>
<dbReference type="Proteomes" id="UP000196708">
    <property type="component" value="Chromosome 2"/>
</dbReference>
<protein>
    <recommendedName>
        <fullName evidence="4">HTH luxR-type domain-containing protein</fullName>
    </recommendedName>
</protein>
<evidence type="ECO:0000256" key="2">
    <source>
        <dbReference type="ARBA" id="ARBA00023125"/>
    </source>
</evidence>
<dbReference type="AlphaFoldDB" id="A0A1Z2SK00"/>
<organism evidence="5 6">
    <name type="scientific">Vibrio gazogenes</name>
    <dbReference type="NCBI Taxonomy" id="687"/>
    <lineage>
        <taxon>Bacteria</taxon>
        <taxon>Pseudomonadati</taxon>
        <taxon>Pseudomonadota</taxon>
        <taxon>Gammaproteobacteria</taxon>
        <taxon>Vibrionales</taxon>
        <taxon>Vibrionaceae</taxon>
        <taxon>Vibrio</taxon>
    </lineage>
</organism>
<dbReference type="PANTHER" id="PTHR44688:SF16">
    <property type="entry name" value="DNA-BINDING TRANSCRIPTIONAL ACTIVATOR DEVR_DOSR"/>
    <property type="match status" value="1"/>
</dbReference>
<dbReference type="EMBL" id="CP018836">
    <property type="protein sequence ID" value="ASA57456.1"/>
    <property type="molecule type" value="Genomic_DNA"/>
</dbReference>
<name>A0A1Z2SK00_VIBGA</name>
<dbReference type="GO" id="GO:0003677">
    <property type="term" value="F:DNA binding"/>
    <property type="evidence" value="ECO:0007669"/>
    <property type="project" value="UniProtKB-KW"/>
</dbReference>
<dbReference type="Gene3D" id="1.10.10.10">
    <property type="entry name" value="Winged helix-like DNA-binding domain superfamily/Winged helix DNA-binding domain"/>
    <property type="match status" value="1"/>
</dbReference>
<evidence type="ECO:0000313" key="5">
    <source>
        <dbReference type="EMBL" id="ASA57456.1"/>
    </source>
</evidence>
<keyword evidence="2" id="KW-0238">DNA-binding</keyword>
<keyword evidence="1" id="KW-0805">Transcription regulation</keyword>
<evidence type="ECO:0000313" key="6">
    <source>
        <dbReference type="Proteomes" id="UP000196708"/>
    </source>
</evidence>
<dbReference type="InterPro" id="IPR036388">
    <property type="entry name" value="WH-like_DNA-bd_sf"/>
</dbReference>
<dbReference type="InterPro" id="IPR016032">
    <property type="entry name" value="Sig_transdc_resp-reg_C-effctor"/>
</dbReference>
<dbReference type="SUPFAM" id="SSF46894">
    <property type="entry name" value="C-terminal effector domain of the bipartite response regulators"/>
    <property type="match status" value="1"/>
</dbReference>